<protein>
    <submittedName>
        <fullName evidence="1">Uncharacterized protein</fullName>
    </submittedName>
</protein>
<organism evidence="1 2">
    <name type="scientific">Rhododendron griersonianum</name>
    <dbReference type="NCBI Taxonomy" id="479676"/>
    <lineage>
        <taxon>Eukaryota</taxon>
        <taxon>Viridiplantae</taxon>
        <taxon>Streptophyta</taxon>
        <taxon>Embryophyta</taxon>
        <taxon>Tracheophyta</taxon>
        <taxon>Spermatophyta</taxon>
        <taxon>Magnoliopsida</taxon>
        <taxon>eudicotyledons</taxon>
        <taxon>Gunneridae</taxon>
        <taxon>Pentapetalae</taxon>
        <taxon>asterids</taxon>
        <taxon>Ericales</taxon>
        <taxon>Ericaceae</taxon>
        <taxon>Ericoideae</taxon>
        <taxon>Rhodoreae</taxon>
        <taxon>Rhododendron</taxon>
    </lineage>
</organism>
<proteinExistence type="predicted"/>
<dbReference type="AlphaFoldDB" id="A0AAV6LM97"/>
<reference evidence="1" key="1">
    <citation type="submission" date="2020-08" db="EMBL/GenBank/DDBJ databases">
        <title>Plant Genome Project.</title>
        <authorList>
            <person name="Zhang R.-G."/>
        </authorList>
    </citation>
    <scope>NUCLEOTIDE SEQUENCE</scope>
    <source>
        <strain evidence="1">WSP0</strain>
        <tissue evidence="1">Leaf</tissue>
    </source>
</reference>
<evidence type="ECO:0000313" key="2">
    <source>
        <dbReference type="Proteomes" id="UP000823749"/>
    </source>
</evidence>
<evidence type="ECO:0000313" key="1">
    <source>
        <dbReference type="EMBL" id="KAG5565164.1"/>
    </source>
</evidence>
<sequence length="82" mass="9559">MNASMEHIVIRNQVVELLALKKHRRILWQLHPPILNPVPRRTEIRTRSTKSIAIAHAQMPYPHGLPKLSWSLDVHEDRDGDE</sequence>
<dbReference type="EMBL" id="JACTNZ010000001">
    <property type="protein sequence ID" value="KAG5565164.1"/>
    <property type="molecule type" value="Genomic_DNA"/>
</dbReference>
<gene>
    <name evidence="1" type="ORF">RHGRI_001155</name>
</gene>
<accession>A0AAV6LM97</accession>
<dbReference type="Proteomes" id="UP000823749">
    <property type="component" value="Chromosome 1"/>
</dbReference>
<keyword evidence="2" id="KW-1185">Reference proteome</keyword>
<name>A0AAV6LM97_9ERIC</name>
<comment type="caution">
    <text evidence="1">The sequence shown here is derived from an EMBL/GenBank/DDBJ whole genome shotgun (WGS) entry which is preliminary data.</text>
</comment>